<gene>
    <name evidence="2" type="ORF">ORQ98_02370</name>
</gene>
<dbReference type="InterPro" id="IPR055776">
    <property type="entry name" value="DUF7352"/>
</dbReference>
<proteinExistence type="predicted"/>
<dbReference type="Pfam" id="PF24043">
    <property type="entry name" value="DUF7352"/>
    <property type="match status" value="1"/>
</dbReference>
<feature type="domain" description="DUF7352" evidence="1">
    <location>
        <begin position="1"/>
        <end position="94"/>
    </location>
</feature>
<accession>A0ABT5U361</accession>
<evidence type="ECO:0000313" key="2">
    <source>
        <dbReference type="EMBL" id="MDE1460805.1"/>
    </source>
</evidence>
<comment type="caution">
    <text evidence="2">The sequence shown here is derived from an EMBL/GenBank/DDBJ whole genome shotgun (WGS) entry which is preliminary data.</text>
</comment>
<organism evidence="2 3">
    <name type="scientific">Spartinivicinus poritis</name>
    <dbReference type="NCBI Taxonomy" id="2994640"/>
    <lineage>
        <taxon>Bacteria</taxon>
        <taxon>Pseudomonadati</taxon>
        <taxon>Pseudomonadota</taxon>
        <taxon>Gammaproteobacteria</taxon>
        <taxon>Oceanospirillales</taxon>
        <taxon>Zooshikellaceae</taxon>
        <taxon>Spartinivicinus</taxon>
    </lineage>
</organism>
<protein>
    <recommendedName>
        <fullName evidence="1">DUF7352 domain-containing protein</fullName>
    </recommendedName>
</protein>
<dbReference type="EMBL" id="JAPMOU010000002">
    <property type="protein sequence ID" value="MDE1460805.1"/>
    <property type="molecule type" value="Genomic_DNA"/>
</dbReference>
<dbReference type="RefSeq" id="WP_274687175.1">
    <property type="nucleotide sequence ID" value="NZ_JAPMOU010000002.1"/>
</dbReference>
<name>A0ABT5U361_9GAMM</name>
<dbReference type="Proteomes" id="UP001528823">
    <property type="component" value="Unassembled WGS sequence"/>
</dbReference>
<evidence type="ECO:0000313" key="3">
    <source>
        <dbReference type="Proteomes" id="UP001528823"/>
    </source>
</evidence>
<reference evidence="2 3" key="1">
    <citation type="submission" date="2022-11" db="EMBL/GenBank/DDBJ databases">
        <title>Spartinivicinus poritis sp. nov., isolated from scleractinian coral Porites lutea.</title>
        <authorList>
            <person name="Zhang G."/>
            <person name="Cai L."/>
            <person name="Wei Q."/>
        </authorList>
    </citation>
    <scope>NUCLEOTIDE SEQUENCE [LARGE SCALE GENOMIC DNA]</scope>
    <source>
        <strain evidence="2 3">A2-2</strain>
    </source>
</reference>
<sequence length="118" mass="13659">MKTIHKYPLQEGINTLSLKQGFRIVRSEYLLIEKAVYLWIEEPLAVATPECSCQFKVVKTGEPIPELYEYLDTALDTLGPEAYHVYKLPAQEKQYQLSEVFQPPRKINQAALALLRQY</sequence>
<keyword evidence="3" id="KW-1185">Reference proteome</keyword>
<evidence type="ECO:0000259" key="1">
    <source>
        <dbReference type="Pfam" id="PF24043"/>
    </source>
</evidence>